<dbReference type="InterPro" id="IPR000719">
    <property type="entry name" value="Prot_kinase_dom"/>
</dbReference>
<evidence type="ECO:0000313" key="2">
    <source>
        <dbReference type="EMBL" id="MDI1492535.1"/>
    </source>
</evidence>
<keyword evidence="3" id="KW-1185">Reference proteome</keyword>
<dbReference type="SUPFAM" id="SSF56112">
    <property type="entry name" value="Protein kinase-like (PK-like)"/>
    <property type="match status" value="1"/>
</dbReference>
<proteinExistence type="predicted"/>
<dbReference type="EMBL" id="JAPUFD010000019">
    <property type="protein sequence ID" value="MDI1492535.1"/>
    <property type="molecule type" value="Genomic_DNA"/>
</dbReference>
<dbReference type="GO" id="GO:0005524">
    <property type="term" value="F:ATP binding"/>
    <property type="evidence" value="ECO:0007669"/>
    <property type="project" value="InterPro"/>
</dbReference>
<dbReference type="PROSITE" id="PS50011">
    <property type="entry name" value="PROTEIN_KINASE_DOM"/>
    <property type="match status" value="1"/>
</dbReference>
<sequence length="333" mass="38712">MFEPAFDETEACHAFQSWIGNNDTWRQGSGSPNANPEHGETSDASYRYIPMSVLRREFTKPKIKRLLDAVFARSDRAAPDAETIIKHYLRPFLILVHIGRGSQILRFVKQDNLKDDCLPFQTLPHGLPESTDWFHTFCEKQWQFYPVPFSYNMDRDLSTRHILPLKYIRTLGGGGSAITYQVRIDTEYNGLRQSDPRELVRQTLLVSRPSLMLRQNILERNRDVYVIKSYRTHEAQDCYETECNGFRKLRQDSKPPANIIAFYGNFMWGSSRNILLEYADCGTLKDYMKDKAPPVRAEDIERFWNNVLALLDGLLTIHGKDYMRSGKHKFMIG</sequence>
<dbReference type="AlphaFoldDB" id="A0AA43QTY6"/>
<evidence type="ECO:0000259" key="1">
    <source>
        <dbReference type="PROSITE" id="PS50011"/>
    </source>
</evidence>
<protein>
    <recommendedName>
        <fullName evidence="1">Protein kinase domain-containing protein</fullName>
    </recommendedName>
</protein>
<accession>A0AA43QTY6</accession>
<comment type="caution">
    <text evidence="2">The sequence shown here is derived from an EMBL/GenBank/DDBJ whole genome shotgun (WGS) entry which is preliminary data.</text>
</comment>
<evidence type="ECO:0000313" key="3">
    <source>
        <dbReference type="Proteomes" id="UP001161017"/>
    </source>
</evidence>
<name>A0AA43QTY6_9LECA</name>
<dbReference type="InterPro" id="IPR011009">
    <property type="entry name" value="Kinase-like_dom_sf"/>
</dbReference>
<feature type="domain" description="Protein kinase" evidence="1">
    <location>
        <begin position="165"/>
        <end position="333"/>
    </location>
</feature>
<gene>
    <name evidence="2" type="ORF">OHK93_003749</name>
</gene>
<reference evidence="2" key="1">
    <citation type="journal article" date="2023" name="Genome Biol. Evol.">
        <title>First Whole Genome Sequence and Flow Cytometry Genome Size Data for the Lichen-Forming Fungus Ramalina farinacea (Ascomycota).</title>
        <authorList>
            <person name="Llewellyn T."/>
            <person name="Mian S."/>
            <person name="Hill R."/>
            <person name="Leitch I.J."/>
            <person name="Gaya E."/>
        </authorList>
    </citation>
    <scope>NUCLEOTIDE SEQUENCE</scope>
    <source>
        <strain evidence="2">LIQ254RAFAR</strain>
    </source>
</reference>
<organism evidence="2 3">
    <name type="scientific">Ramalina farinacea</name>
    <dbReference type="NCBI Taxonomy" id="258253"/>
    <lineage>
        <taxon>Eukaryota</taxon>
        <taxon>Fungi</taxon>
        <taxon>Dikarya</taxon>
        <taxon>Ascomycota</taxon>
        <taxon>Pezizomycotina</taxon>
        <taxon>Lecanoromycetes</taxon>
        <taxon>OSLEUM clade</taxon>
        <taxon>Lecanoromycetidae</taxon>
        <taxon>Lecanorales</taxon>
        <taxon>Lecanorineae</taxon>
        <taxon>Ramalinaceae</taxon>
        <taxon>Ramalina</taxon>
    </lineage>
</organism>
<dbReference type="Proteomes" id="UP001161017">
    <property type="component" value="Unassembled WGS sequence"/>
</dbReference>
<dbReference type="GO" id="GO:0004672">
    <property type="term" value="F:protein kinase activity"/>
    <property type="evidence" value="ECO:0007669"/>
    <property type="project" value="InterPro"/>
</dbReference>
<dbReference type="Gene3D" id="1.10.510.10">
    <property type="entry name" value="Transferase(Phosphotransferase) domain 1"/>
    <property type="match status" value="1"/>
</dbReference>